<evidence type="ECO:0000256" key="3">
    <source>
        <dbReference type="ARBA" id="ARBA00023239"/>
    </source>
</evidence>
<evidence type="ECO:0000256" key="2">
    <source>
        <dbReference type="ARBA" id="ARBA00006472"/>
    </source>
</evidence>
<comment type="similarity">
    <text evidence="2 4">Belongs to the pterin-4-alpha-carbinolamine dehydratase family.</text>
</comment>
<evidence type="ECO:0000256" key="1">
    <source>
        <dbReference type="ARBA" id="ARBA00001554"/>
    </source>
</evidence>
<sequence>MTLANYQSRHCQPLKGAEHQLAADALETAMRSFPDWLVIDNGKAICKTYSFPDYYHTMAFVNALAYVAHGEDHHPDLGVHYNRCVVRFSTHDADGVTDNDLICAAKAEALFADAAK</sequence>
<dbReference type="GO" id="GO:0008124">
    <property type="term" value="F:4-alpha-hydroxytetrahydrobiopterin dehydratase activity"/>
    <property type="evidence" value="ECO:0007669"/>
    <property type="project" value="UniProtKB-UniRule"/>
</dbReference>
<gene>
    <name evidence="5" type="ORF">IFO71_02190</name>
</gene>
<dbReference type="Gene3D" id="3.30.1360.20">
    <property type="entry name" value="Transcriptional coactivator/pterin dehydratase"/>
    <property type="match status" value="1"/>
</dbReference>
<dbReference type="Pfam" id="PF01329">
    <property type="entry name" value="Pterin_4a"/>
    <property type="match status" value="1"/>
</dbReference>
<dbReference type="HAMAP" id="MF_00434">
    <property type="entry name" value="Pterin_4_alpha"/>
    <property type="match status" value="1"/>
</dbReference>
<dbReference type="GO" id="GO:0006729">
    <property type="term" value="P:tetrahydrobiopterin biosynthetic process"/>
    <property type="evidence" value="ECO:0007669"/>
    <property type="project" value="InterPro"/>
</dbReference>
<reference evidence="5 6" key="1">
    <citation type="submission" date="2020-09" db="EMBL/GenBank/DDBJ databases">
        <title>Pseudoxanthomonas sp. CAU 1598 isolated from sand of Yaerae Beach.</title>
        <authorList>
            <person name="Kim W."/>
        </authorList>
    </citation>
    <scope>NUCLEOTIDE SEQUENCE [LARGE SCALE GENOMIC DNA]</scope>
    <source>
        <strain evidence="5 6">CAU 1598</strain>
    </source>
</reference>
<evidence type="ECO:0000313" key="5">
    <source>
        <dbReference type="EMBL" id="MBD8524539.1"/>
    </source>
</evidence>
<protein>
    <recommendedName>
        <fullName evidence="4">Putative pterin-4-alpha-carbinolamine dehydratase</fullName>
        <shortName evidence="4">PHS</shortName>
        <ecNumber evidence="4">4.2.1.96</ecNumber>
    </recommendedName>
    <alternativeName>
        <fullName evidence="4">4-alpha-hydroxy-tetrahydropterin dehydratase</fullName>
    </alternativeName>
    <alternativeName>
        <fullName evidence="4">Pterin carbinolamine dehydratase</fullName>
        <shortName evidence="4">PCD</shortName>
    </alternativeName>
</protein>
<comment type="caution">
    <text evidence="5">The sequence shown here is derived from an EMBL/GenBank/DDBJ whole genome shotgun (WGS) entry which is preliminary data.</text>
</comment>
<dbReference type="EC" id="4.2.1.96" evidence="4"/>
<dbReference type="EMBL" id="JACYTR010000003">
    <property type="protein sequence ID" value="MBD8524539.1"/>
    <property type="molecule type" value="Genomic_DNA"/>
</dbReference>
<dbReference type="AlphaFoldDB" id="A0AAW3ZG31"/>
<evidence type="ECO:0000256" key="4">
    <source>
        <dbReference type="HAMAP-Rule" id="MF_00434"/>
    </source>
</evidence>
<accession>A0AAW3ZG31</accession>
<dbReference type="RefSeq" id="WP_192027887.1">
    <property type="nucleotide sequence ID" value="NZ_JACYTR010000003.1"/>
</dbReference>
<dbReference type="PANTHER" id="PTHR12599">
    <property type="entry name" value="PTERIN-4-ALPHA-CARBINOLAMINE DEHYDRATASE"/>
    <property type="match status" value="1"/>
</dbReference>
<dbReference type="Proteomes" id="UP000613768">
    <property type="component" value="Unassembled WGS sequence"/>
</dbReference>
<proteinExistence type="inferred from homology"/>
<dbReference type="InterPro" id="IPR036428">
    <property type="entry name" value="PCD_sf"/>
</dbReference>
<evidence type="ECO:0000313" key="6">
    <source>
        <dbReference type="Proteomes" id="UP000613768"/>
    </source>
</evidence>
<dbReference type="PANTHER" id="PTHR12599:SF0">
    <property type="entry name" value="PTERIN-4-ALPHA-CARBINOLAMINE DEHYDRATASE"/>
    <property type="match status" value="1"/>
</dbReference>
<dbReference type="InterPro" id="IPR001533">
    <property type="entry name" value="Pterin_deHydtase"/>
</dbReference>
<name>A0AAW3ZG31_9GAMM</name>
<organism evidence="5 6">
    <name type="scientific">Pseudomarimonas arenosa</name>
    <dbReference type="NCBI Taxonomy" id="2774145"/>
    <lineage>
        <taxon>Bacteria</taxon>
        <taxon>Pseudomonadati</taxon>
        <taxon>Pseudomonadota</taxon>
        <taxon>Gammaproteobacteria</taxon>
        <taxon>Lysobacterales</taxon>
        <taxon>Lysobacteraceae</taxon>
        <taxon>Pseudomarimonas</taxon>
    </lineage>
</organism>
<keyword evidence="3 4" id="KW-0456">Lyase</keyword>
<dbReference type="SUPFAM" id="SSF55248">
    <property type="entry name" value="PCD-like"/>
    <property type="match status" value="1"/>
</dbReference>
<comment type="catalytic activity">
    <reaction evidence="1 4">
        <text>(4aS,6R)-4a-hydroxy-L-erythro-5,6,7,8-tetrahydrobiopterin = (6R)-L-erythro-6,7-dihydrobiopterin + H2O</text>
        <dbReference type="Rhea" id="RHEA:11920"/>
        <dbReference type="ChEBI" id="CHEBI:15377"/>
        <dbReference type="ChEBI" id="CHEBI:15642"/>
        <dbReference type="ChEBI" id="CHEBI:43120"/>
        <dbReference type="EC" id="4.2.1.96"/>
    </reaction>
</comment>
<keyword evidence="6" id="KW-1185">Reference proteome</keyword>
<dbReference type="NCBIfam" id="NF002019">
    <property type="entry name" value="PRK00823.1-4"/>
    <property type="match status" value="1"/>
</dbReference>